<name>A0AAD3SDI6_NEPGR</name>
<proteinExistence type="predicted"/>
<dbReference type="Proteomes" id="UP001279734">
    <property type="component" value="Unassembled WGS sequence"/>
</dbReference>
<reference evidence="3" key="1">
    <citation type="submission" date="2023-05" db="EMBL/GenBank/DDBJ databases">
        <title>Nepenthes gracilis genome sequencing.</title>
        <authorList>
            <person name="Fukushima K."/>
        </authorList>
    </citation>
    <scope>NUCLEOTIDE SEQUENCE</scope>
    <source>
        <strain evidence="3">SING2019-196</strain>
    </source>
</reference>
<dbReference type="AlphaFoldDB" id="A0AAD3SDI6"/>
<evidence type="ECO:0000256" key="1">
    <source>
        <dbReference type="SAM" id="MobiDB-lite"/>
    </source>
</evidence>
<evidence type="ECO:0000259" key="2">
    <source>
        <dbReference type="Pfam" id="PF03732"/>
    </source>
</evidence>
<feature type="domain" description="Retrotransposon gag" evidence="2">
    <location>
        <begin position="221"/>
        <end position="274"/>
    </location>
</feature>
<dbReference type="PANTHER" id="PTHR33223:SF10">
    <property type="entry name" value="AMINOTRANSFERASE-LIKE PLANT MOBILE DOMAIN-CONTAINING PROTEIN"/>
    <property type="match status" value="1"/>
</dbReference>
<evidence type="ECO:0000313" key="4">
    <source>
        <dbReference type="Proteomes" id="UP001279734"/>
    </source>
</evidence>
<dbReference type="EMBL" id="BSYO01000008">
    <property type="protein sequence ID" value="GMH08786.1"/>
    <property type="molecule type" value="Genomic_DNA"/>
</dbReference>
<dbReference type="PANTHER" id="PTHR33223">
    <property type="entry name" value="CCHC-TYPE DOMAIN-CONTAINING PROTEIN"/>
    <property type="match status" value="1"/>
</dbReference>
<comment type="caution">
    <text evidence="3">The sequence shown here is derived from an EMBL/GenBank/DDBJ whole genome shotgun (WGS) entry which is preliminary data.</text>
</comment>
<sequence length="367" mass="41652">MVNTRAQASDPARDVISLDQNHIASTLVNGTTGGAPTPFFQQLMEQMRTNNRLLRILCSRLEQTLQAAPAAAVPAPATIKGESLERRNPRYSRAENGNTVQERAYRAARSAEGSSLPDSRPSRDKTELRAYLNSKRSANAARADPRVDKIWKRVFQDDERAIDLDKFPFTAEILNRPLPTKFKMSSLDSYDGSSDPINHLDYFYTNMSLQGLEDSAMCHCFRLTLKGDARIWFHHLPSGTISSFRELTYLFLTQYASSQREEKQPRILRITEEIKLDNFISALTYENFFKHLAHKNPRPFGRPSPSPGHMQRQRRSTKQNIQNEQISLDRSLERKKENMAVVITPAESSTELGHQNAEITGPPTLHP</sequence>
<dbReference type="InterPro" id="IPR005162">
    <property type="entry name" value="Retrotrans_gag_dom"/>
</dbReference>
<feature type="region of interest" description="Disordered" evidence="1">
    <location>
        <begin position="345"/>
        <end position="367"/>
    </location>
</feature>
<organism evidence="3 4">
    <name type="scientific">Nepenthes gracilis</name>
    <name type="common">Slender pitcher plant</name>
    <dbReference type="NCBI Taxonomy" id="150966"/>
    <lineage>
        <taxon>Eukaryota</taxon>
        <taxon>Viridiplantae</taxon>
        <taxon>Streptophyta</taxon>
        <taxon>Embryophyta</taxon>
        <taxon>Tracheophyta</taxon>
        <taxon>Spermatophyta</taxon>
        <taxon>Magnoliopsida</taxon>
        <taxon>eudicotyledons</taxon>
        <taxon>Gunneridae</taxon>
        <taxon>Pentapetalae</taxon>
        <taxon>Caryophyllales</taxon>
        <taxon>Nepenthaceae</taxon>
        <taxon>Nepenthes</taxon>
    </lineage>
</organism>
<keyword evidence="4" id="KW-1185">Reference proteome</keyword>
<feature type="region of interest" description="Disordered" evidence="1">
    <location>
        <begin position="79"/>
        <end position="125"/>
    </location>
</feature>
<dbReference type="Pfam" id="PF03732">
    <property type="entry name" value="Retrotrans_gag"/>
    <property type="match status" value="1"/>
</dbReference>
<feature type="region of interest" description="Disordered" evidence="1">
    <location>
        <begin position="294"/>
        <end position="332"/>
    </location>
</feature>
<accession>A0AAD3SDI6</accession>
<feature type="compositionally biased region" description="Polar residues" evidence="1">
    <location>
        <begin position="318"/>
        <end position="328"/>
    </location>
</feature>
<protein>
    <recommendedName>
        <fullName evidence="2">Retrotransposon gag domain-containing protein</fullName>
    </recommendedName>
</protein>
<evidence type="ECO:0000313" key="3">
    <source>
        <dbReference type="EMBL" id="GMH08786.1"/>
    </source>
</evidence>
<gene>
    <name evidence="3" type="ORF">Nepgr_010626</name>
</gene>